<evidence type="ECO:0000256" key="2">
    <source>
        <dbReference type="SAM" id="Coils"/>
    </source>
</evidence>
<keyword evidence="5" id="KW-1185">Reference proteome</keyword>
<organism evidence="4 5">
    <name type="scientific">Tritrichomonas foetus</name>
    <dbReference type="NCBI Taxonomy" id="1144522"/>
    <lineage>
        <taxon>Eukaryota</taxon>
        <taxon>Metamonada</taxon>
        <taxon>Parabasalia</taxon>
        <taxon>Tritrichomonadida</taxon>
        <taxon>Tritrichomonadidae</taxon>
        <taxon>Tritrichomonas</taxon>
    </lineage>
</organism>
<evidence type="ECO:0000256" key="3">
    <source>
        <dbReference type="SAM" id="MobiDB-lite"/>
    </source>
</evidence>
<sequence length="733" mass="85526">MTSHETEGQSHSNSRPSTVTFNVDYDYTRHTKSRPITSNSSRTQRNLVTTAKRTKTKTADVSHITDQRQKSPNPIPSFIPEEFKREVTTPTPLRPGTGSLDVAENKWRTQVFPTESGESRDEVAMLGEWLNRVLAKNQEESDSDPLQLAANARYWFGIAYDELCRQVSSECQERAQLLSSIWKRYQSLFQRVAQLHEEERSYLISCHKERTTLLKGELDKTQAKLKQISQQYRDDQERWSNAREREETKFANMRKKLDLQVKNKRNLMLKIKSLKERLGHGPTIDDLKHNDEDELKLSSEEAGETKKAEEVSPSQVSDRVHALRQRIRNDYSHMIQVSTPLDDIAHYIDQDRQPTKAIRDLYPHLFKQLPISHSGKMRSAEWLMSTLTYFYAFRLTDLCERRFPFSYPSDRLHFVNSIKALLLRIFGTPYQTAESFFDIILTALGLAESADNHRAKMFLRFIDSGDEYLDSIYLDFYMFCIGSYNAMVADKGPMFPDNFTEEVSEIAQISHFSAVEFAKKVFFAISEGDIANSYVDQMIEKLGIEAKNPGKRVSFDLILDFMMETYRTEEKRIIEQLREQYEMDAAQYGGIVTLAQFQTLSMFSPRKLDYRGYTEMMRNTFLRSPNKTISFNELIEELHRCGMLVPFVFDRIDYDINSHNLDMLTFMRVEKKCHEDEYEAKLEKIKKNDETQYQAMQAIKAKFEQVLEANRTGLFTEVAQREFYEKFSSVESE</sequence>
<feature type="compositionally biased region" description="Basic and acidic residues" evidence="3">
    <location>
        <begin position="57"/>
        <end position="69"/>
    </location>
</feature>
<feature type="region of interest" description="Disordered" evidence="3">
    <location>
        <begin position="30"/>
        <end position="102"/>
    </location>
</feature>
<gene>
    <name evidence="4" type="ORF">TRFO_19282</name>
</gene>
<feature type="compositionally biased region" description="Basic and acidic residues" evidence="3">
    <location>
        <begin position="280"/>
        <end position="310"/>
    </location>
</feature>
<dbReference type="PANTHER" id="PTHR23052">
    <property type="entry name" value="AXONEMAL DYNEIN LIGHT CHAIN DOMAIN-CONTAINING PROTEIN 1"/>
    <property type="match status" value="1"/>
</dbReference>
<keyword evidence="1 2" id="KW-0175">Coiled coil</keyword>
<dbReference type="Pfam" id="PF10211">
    <property type="entry name" value="Ax_dynein_light"/>
    <property type="match status" value="1"/>
</dbReference>
<accession>A0A1J4KK27</accession>
<evidence type="ECO:0000256" key="1">
    <source>
        <dbReference type="ARBA" id="ARBA00023054"/>
    </source>
</evidence>
<feature type="coiled-coil region" evidence="2">
    <location>
        <begin position="218"/>
        <end position="277"/>
    </location>
</feature>
<feature type="compositionally biased region" description="Polar residues" evidence="3">
    <location>
        <begin position="34"/>
        <end position="48"/>
    </location>
</feature>
<evidence type="ECO:0000313" key="5">
    <source>
        <dbReference type="Proteomes" id="UP000179807"/>
    </source>
</evidence>
<dbReference type="EMBL" id="MLAK01000591">
    <property type="protein sequence ID" value="OHT11304.1"/>
    <property type="molecule type" value="Genomic_DNA"/>
</dbReference>
<dbReference type="AlphaFoldDB" id="A0A1J4KK27"/>
<dbReference type="PANTHER" id="PTHR23052:SF1">
    <property type="entry name" value="AXONEMAL DYNEIN LIGHT CHAIN DOMAIN-CONTAINING PROTEIN 1"/>
    <property type="match status" value="1"/>
</dbReference>
<proteinExistence type="predicted"/>
<dbReference type="OrthoDB" id="10263320at2759"/>
<dbReference type="VEuPathDB" id="TrichDB:TRFO_19282"/>
<evidence type="ECO:0000313" key="4">
    <source>
        <dbReference type="EMBL" id="OHT11304.1"/>
    </source>
</evidence>
<feature type="region of interest" description="Disordered" evidence="3">
    <location>
        <begin position="280"/>
        <end position="316"/>
    </location>
</feature>
<comment type="caution">
    <text evidence="4">The sequence shown here is derived from an EMBL/GenBank/DDBJ whole genome shotgun (WGS) entry which is preliminary data.</text>
</comment>
<feature type="region of interest" description="Disordered" evidence="3">
    <location>
        <begin position="1"/>
        <end position="20"/>
    </location>
</feature>
<dbReference type="GO" id="GO:0005737">
    <property type="term" value="C:cytoplasm"/>
    <property type="evidence" value="ECO:0007669"/>
    <property type="project" value="UniProtKB-ARBA"/>
</dbReference>
<dbReference type="InterPro" id="IPR019347">
    <property type="entry name" value="Axonemal_dynein_light_chain"/>
</dbReference>
<dbReference type="RefSeq" id="XP_068364440.1">
    <property type="nucleotide sequence ID" value="XM_068500703.1"/>
</dbReference>
<feature type="compositionally biased region" description="Polar residues" evidence="3">
    <location>
        <begin position="9"/>
        <end position="20"/>
    </location>
</feature>
<reference evidence="4" key="1">
    <citation type="submission" date="2016-10" db="EMBL/GenBank/DDBJ databases">
        <authorList>
            <person name="Benchimol M."/>
            <person name="Almeida L.G."/>
            <person name="Vasconcelos A.T."/>
            <person name="Perreira-Neves A."/>
            <person name="Rosa I.A."/>
            <person name="Tasca T."/>
            <person name="Bogo M.R."/>
            <person name="de Souza W."/>
        </authorList>
    </citation>
    <scope>NUCLEOTIDE SEQUENCE [LARGE SCALE GENOMIC DNA]</scope>
    <source>
        <strain evidence="4">K</strain>
    </source>
</reference>
<protein>
    <submittedName>
        <fullName evidence="4">Uncharacterized protein</fullName>
    </submittedName>
</protein>
<dbReference type="GeneID" id="94835407"/>
<dbReference type="InterPro" id="IPR052845">
    <property type="entry name" value="Axonemal_dynein_LC_domain"/>
</dbReference>
<dbReference type="Proteomes" id="UP000179807">
    <property type="component" value="Unassembled WGS sequence"/>
</dbReference>
<name>A0A1J4KK27_9EUKA</name>